<dbReference type="SUPFAM" id="SSF49599">
    <property type="entry name" value="TRAF domain-like"/>
    <property type="match status" value="2"/>
</dbReference>
<organism evidence="6">
    <name type="scientific">Oryza glumipatula</name>
    <dbReference type="NCBI Taxonomy" id="40148"/>
    <lineage>
        <taxon>Eukaryota</taxon>
        <taxon>Viridiplantae</taxon>
        <taxon>Streptophyta</taxon>
        <taxon>Embryophyta</taxon>
        <taxon>Tracheophyta</taxon>
        <taxon>Spermatophyta</taxon>
        <taxon>Magnoliopsida</taxon>
        <taxon>Liliopsida</taxon>
        <taxon>Poales</taxon>
        <taxon>Poaceae</taxon>
        <taxon>BOP clade</taxon>
        <taxon>Oryzoideae</taxon>
        <taxon>Oryzeae</taxon>
        <taxon>Oryzinae</taxon>
        <taxon>Oryza</taxon>
    </lineage>
</organism>
<dbReference type="Proteomes" id="UP000026961">
    <property type="component" value="Chromosome 10"/>
</dbReference>
<dbReference type="PANTHER" id="PTHR26379:SF382">
    <property type="entry name" value="OS10G0435900 PROTEIN"/>
    <property type="match status" value="1"/>
</dbReference>
<dbReference type="SMART" id="SM00225">
    <property type="entry name" value="BTB"/>
    <property type="match status" value="2"/>
</dbReference>
<evidence type="ECO:0000259" key="5">
    <source>
        <dbReference type="PROSITE" id="PS50144"/>
    </source>
</evidence>
<accession>A0A0E0BAU4</accession>
<dbReference type="InterPro" id="IPR045005">
    <property type="entry name" value="BPM1-6"/>
</dbReference>
<dbReference type="STRING" id="40148.A0A0E0BAU4"/>
<evidence type="ECO:0008006" key="8">
    <source>
        <dbReference type="Google" id="ProtNLM"/>
    </source>
</evidence>
<dbReference type="GO" id="GO:0016567">
    <property type="term" value="P:protein ubiquitination"/>
    <property type="evidence" value="ECO:0007669"/>
    <property type="project" value="InterPro"/>
</dbReference>
<keyword evidence="7" id="KW-1185">Reference proteome</keyword>
<evidence type="ECO:0000256" key="2">
    <source>
        <dbReference type="ARBA" id="ARBA00010846"/>
    </source>
</evidence>
<dbReference type="HOGENOM" id="CLU_004253_5_1_1"/>
<dbReference type="InterPro" id="IPR000210">
    <property type="entry name" value="BTB/POZ_dom"/>
</dbReference>
<dbReference type="InterPro" id="IPR011333">
    <property type="entry name" value="SKP1/BTB/POZ_sf"/>
</dbReference>
<dbReference type="AlphaFoldDB" id="A0A0E0BAU4"/>
<dbReference type="Gene3D" id="3.30.710.10">
    <property type="entry name" value="Potassium Channel Kv1.1, Chain A"/>
    <property type="match status" value="2"/>
</dbReference>
<comment type="similarity">
    <text evidence="2">Belongs to the Tdpoz family.</text>
</comment>
<evidence type="ECO:0000313" key="7">
    <source>
        <dbReference type="Proteomes" id="UP000026961"/>
    </source>
</evidence>
<reference evidence="6" key="1">
    <citation type="submission" date="2015-04" db="UniProtKB">
        <authorList>
            <consortium name="EnsemblPlants"/>
        </authorList>
    </citation>
    <scope>IDENTIFICATION</scope>
</reference>
<feature type="region of interest" description="Disordered" evidence="3">
    <location>
        <begin position="9"/>
        <end position="32"/>
    </location>
</feature>
<dbReference type="Pfam" id="PF00651">
    <property type="entry name" value="BTB"/>
    <property type="match status" value="1"/>
</dbReference>
<reference evidence="6" key="2">
    <citation type="submission" date="2018-05" db="EMBL/GenBank/DDBJ databases">
        <title>OgluRS3 (Oryza glumaepatula Reference Sequence Version 3).</title>
        <authorList>
            <person name="Zhang J."/>
            <person name="Kudrna D."/>
            <person name="Lee S."/>
            <person name="Talag J."/>
            <person name="Welchert J."/>
            <person name="Wing R.A."/>
        </authorList>
    </citation>
    <scope>NUCLEOTIDE SEQUENCE [LARGE SCALE GENOMIC DNA]</scope>
</reference>
<dbReference type="InterPro" id="IPR056423">
    <property type="entry name" value="BACK_BPM_SPOP"/>
</dbReference>
<evidence type="ECO:0000313" key="6">
    <source>
        <dbReference type="EnsemblPlants" id="OGLUM10G10710.1"/>
    </source>
</evidence>
<evidence type="ECO:0000256" key="1">
    <source>
        <dbReference type="ARBA" id="ARBA00004906"/>
    </source>
</evidence>
<feature type="domain" description="MATH" evidence="5">
    <location>
        <begin position="413"/>
        <end position="544"/>
    </location>
</feature>
<dbReference type="PROSITE" id="PS50144">
    <property type="entry name" value="MATH"/>
    <property type="match status" value="1"/>
</dbReference>
<evidence type="ECO:0000259" key="4">
    <source>
        <dbReference type="PROSITE" id="PS50097"/>
    </source>
</evidence>
<dbReference type="eggNOG" id="KOG1987">
    <property type="taxonomic scope" value="Eukaryota"/>
</dbReference>
<dbReference type="Pfam" id="PF22486">
    <property type="entry name" value="MATH_2"/>
    <property type="match status" value="2"/>
</dbReference>
<dbReference type="Gene3D" id="1.25.40.420">
    <property type="match status" value="2"/>
</dbReference>
<evidence type="ECO:0000256" key="3">
    <source>
        <dbReference type="SAM" id="MobiDB-lite"/>
    </source>
</evidence>
<dbReference type="Gene3D" id="2.60.210.10">
    <property type="entry name" value="Apoptosis, Tumor Necrosis Factor Receptor Associated Protein 2, Chain A"/>
    <property type="match status" value="2"/>
</dbReference>
<dbReference type="InterPro" id="IPR008974">
    <property type="entry name" value="TRAF-like"/>
</dbReference>
<dbReference type="SUPFAM" id="SSF54695">
    <property type="entry name" value="POZ domain"/>
    <property type="match status" value="2"/>
</dbReference>
<dbReference type="CDD" id="cd00121">
    <property type="entry name" value="MATH"/>
    <property type="match status" value="2"/>
</dbReference>
<dbReference type="PANTHER" id="PTHR26379">
    <property type="entry name" value="BTB/POZ AND MATH DOMAIN-CONTAINING PROTEIN 1"/>
    <property type="match status" value="1"/>
</dbReference>
<protein>
    <recommendedName>
        <fullName evidence="8">BTB domain-containing protein</fullName>
    </recommendedName>
</protein>
<proteinExistence type="inferred from homology"/>
<dbReference type="PROSITE" id="PS50097">
    <property type="entry name" value="BTB"/>
    <property type="match status" value="1"/>
</dbReference>
<dbReference type="Pfam" id="PF24570">
    <property type="entry name" value="BACK_BPM_SPOP"/>
    <property type="match status" value="2"/>
</dbReference>
<dbReference type="Gramene" id="OGLUM10G10710.1">
    <property type="protein sequence ID" value="OGLUM10G10710.1"/>
    <property type="gene ID" value="OGLUM10G10710"/>
</dbReference>
<comment type="pathway">
    <text evidence="1">Protein modification; protein ubiquitination.</text>
</comment>
<dbReference type="EnsemblPlants" id="OGLUM10G10710.1">
    <property type="protein sequence ID" value="OGLUM10G10710.1"/>
    <property type="gene ID" value="OGLUM10G10710"/>
</dbReference>
<sequence length="782" mass="85817">MAMVGCAHVSGRQMDGQRREEAGSGGAGGAGKRSWMAVAAPVARSLVHSASLAVKGSECASTIIAARTLHVLTIDGYSDTLKSNDPSQHLFLSSPFSAGALVSFLSIYLVLEDNTADIVSAQVTFSLLDQQGNPMPSHTLTTPLLKFSLYGTLPKALGYNSWYNSFIRRDDLERSGHLKDDCFAIGTFTAHQLVLAARSPVFMTEPFGLMKEGTTVNKIPIFDMEAQVSGLYLYMLPEMDQEDEAAMAQHLLVAADKYGLHRLKMICLEILSSHIDANSVATILVLAEKHYCYGLKEACFEFLNSSAVLSAIVSTSDFQYLIQSCADILEDISFNIVARQLERAIFLSKNQEGQINSVEIGIWQQEARRVWVRRPTPGCGGMQRTCNIASNVAGGSCPTPSRSAAASTIVTTQAYHVLKIDGYSRTLQVHRYRSLSSFPFSAGGRTWYICYHPHGKNDISKDFISIYLVLHDAIAEVVMVQATFSLLDQHGKPVPSHTRATRLLSTSNQDDMGDDLGFETFIAKGDLEKSGHVQDDCFAIGVHVVITKEAPPPPPPIVAVPPSSDMHLHYGDLLSSKRCADVEFLVGSETFAAHRLVLAVRSPVFVAEHFGPMKEGANVNDVVEINDMDAQVFKSLLNFIYTDTLLEMDQEEDATMAQHLLVAADKYGLERLKVICEERLSNHIDADSVATLLVLTDKHNCRGLNKACIEFFSSPTALAKIIETDEFQYLTQSRPNILEHIISNIVACQLEKAIFSPENEGGKINKVDIRIQPWQNSNARCG</sequence>
<dbReference type="InterPro" id="IPR002083">
    <property type="entry name" value="MATH/TRAF_dom"/>
</dbReference>
<feature type="domain" description="BTB" evidence="4">
    <location>
        <begin position="580"/>
        <end position="649"/>
    </location>
</feature>
<name>A0A0E0BAU4_9ORYZ</name>